<keyword evidence="11" id="KW-0965">Cell junction</keyword>
<protein>
    <submittedName>
        <fullName evidence="21">Desmoglein-2-like</fullName>
    </submittedName>
</protein>
<evidence type="ECO:0000256" key="16">
    <source>
        <dbReference type="RuleBase" id="RU003318"/>
    </source>
</evidence>
<keyword evidence="7" id="KW-0732">Signal</keyword>
<sequence>MTGLSSQVSMLILLLFLLQVVGVVLGNFGDQLVRKKRDWILPPKPLSENKDYTKEKFVAKIRSDFQSKVPITYSLEGPGASQAPYHVFHVDHKTGWITVTRILDREEIDTYHLFGIAKTSGEVEVEKKIGIRIKVVDENDNEPVFGVIKPAEVMELSSPGTPVMKLNATDRDEPETDNSKIAYSILSQSPPDDLFYITRDGTVCIKQATLDRERQDKYILTVIGKDLDGKPGGHTGTGTVTINVLDVNDNLPTLEKEAYEGSIEENTQGVEVMRIKAHDLDLKDTDNWEAVFEIVKGNEAGYFSFKTDPKTNEGILILDKAVDYEDVKNLDLGIAVRNKAPQYAETQITMQGETHSSTETKSKIYPLKINVKNRPEGPAFDPKVKAIPISEGGQTIKINDVIAHYPAIDGDTRKPAVNVRYVKGSDPDNWLTIDLKTAEIKLNKMPDRESPYLKNGTYIAKVLCISEDEPGKTATGTVAIQVEDFNDNCPTLTSNIQTMCTTADSVIANAKDEDLFPNGAPFSFRIIEDRTEGKWQVEHLNDTAAILRAQEPMWPGIYKVTFEVKDAQGETCPDPQKVDVRVCTCTGGVKCERKGLNKGAALGPAGIGLLFLGLLLLLLIPLLLLICHCEGATSGFTEMPFDTKSHLINYRTEGQGENTELPLINVPGQVDGGVTIANKPSTMAPAENTGLHPSVATMDLMNGAVSEDRYYRERACGVMNEGRGSGFYSEMQGRESVVGGEVYDCMALPSYLLAQYYGQKLANGNENLAVKDRLLVYDHEGQGSCVGSVGCCSLLESDNDLQFLDDLGPKFKILAEICGGKKIQTEVKQVVMPPPSSSINTHTSLTGSMTTQKLPSPPQPQMTIPKTVCTMVKKTVKESTVKEGVTTVKEGMANQSQMLLLQQQQPVYYTTNPVLQPMHYVVHPQVQNTVLLAEAPATNLQGMVLVDGSQTVPAQGMVIQGQTAMSTAQGQGPGVILVGGGGVQGNANLVPTSIPLGSQTLMVVEGNIPAGSAKVVKGSQTNPVQGGTWQSGGLSGPQRIIKSSTSDDSKRSSTTTTLNTTPSYRKVVGQETREIC</sequence>
<gene>
    <name evidence="21" type="ORF">XNOV1_A019594</name>
</gene>
<keyword evidence="13 19" id="KW-0472">Membrane</keyword>
<keyword evidence="14" id="KW-0325">Glycoprotein</keyword>
<dbReference type="PRINTS" id="PR01818">
    <property type="entry name" value="DESMOCADHERN"/>
</dbReference>
<dbReference type="FunFam" id="4.10.900.10:FF:000003">
    <property type="entry name" value="Desmoglein 1"/>
    <property type="match status" value="1"/>
</dbReference>
<evidence type="ECO:0000256" key="13">
    <source>
        <dbReference type="ARBA" id="ARBA00023136"/>
    </source>
</evidence>
<evidence type="ECO:0000256" key="4">
    <source>
        <dbReference type="ARBA" id="ARBA00022685"/>
    </source>
</evidence>
<dbReference type="AlphaFoldDB" id="A0AAV1FGH2"/>
<evidence type="ECO:0000256" key="6">
    <source>
        <dbReference type="ARBA" id="ARBA00022723"/>
    </source>
</evidence>
<dbReference type="Proteomes" id="UP001178508">
    <property type="component" value="Chromosome 7"/>
</dbReference>
<feature type="region of interest" description="Disordered" evidence="18">
    <location>
        <begin position="1017"/>
        <end position="1060"/>
    </location>
</feature>
<dbReference type="PANTHER" id="PTHR24025:SF29">
    <property type="entry name" value="DESMOGLEIN-2-LIKE-RELATED"/>
    <property type="match status" value="1"/>
</dbReference>
<evidence type="ECO:0000256" key="1">
    <source>
        <dbReference type="ARBA" id="ARBA00004251"/>
    </source>
</evidence>
<reference evidence="21" key="1">
    <citation type="submission" date="2023-08" db="EMBL/GenBank/DDBJ databases">
        <authorList>
            <person name="Alioto T."/>
            <person name="Alioto T."/>
            <person name="Gomez Garrido J."/>
        </authorList>
    </citation>
    <scope>NUCLEOTIDE SEQUENCE</scope>
</reference>
<evidence type="ECO:0000256" key="2">
    <source>
        <dbReference type="ARBA" id="ARBA00004568"/>
    </source>
</evidence>
<feature type="transmembrane region" description="Helical" evidence="19">
    <location>
        <begin position="600"/>
        <end position="626"/>
    </location>
</feature>
<dbReference type="GO" id="GO:0005509">
    <property type="term" value="F:calcium ion binding"/>
    <property type="evidence" value="ECO:0007669"/>
    <property type="project" value="UniProtKB-UniRule"/>
</dbReference>
<feature type="domain" description="Cadherin" evidence="20">
    <location>
        <begin position="64"/>
        <end position="145"/>
    </location>
</feature>
<keyword evidence="5 16" id="KW-0812">Transmembrane</keyword>
<dbReference type="FunFam" id="2.60.40.60:FF:000068">
    <property type="entry name" value="Desmoglein 1"/>
    <property type="match status" value="1"/>
</dbReference>
<keyword evidence="9 15" id="KW-0106">Calcium</keyword>
<dbReference type="Pfam" id="PF01049">
    <property type="entry name" value="CADH_Y-type_LIR"/>
    <property type="match status" value="1"/>
</dbReference>
<dbReference type="PROSITE" id="PS00232">
    <property type="entry name" value="CADHERIN_1"/>
    <property type="match status" value="2"/>
</dbReference>
<dbReference type="CDD" id="cd11304">
    <property type="entry name" value="Cadherin_repeat"/>
    <property type="match status" value="4"/>
</dbReference>
<dbReference type="InterPro" id="IPR027397">
    <property type="entry name" value="Catenin-bd_sf"/>
</dbReference>
<dbReference type="FunFam" id="2.60.40.60:FF:000031">
    <property type="entry name" value="Cadherin 3"/>
    <property type="match status" value="1"/>
</dbReference>
<feature type="domain" description="Cadherin" evidence="20">
    <location>
        <begin position="381"/>
        <end position="492"/>
    </location>
</feature>
<dbReference type="PROSITE" id="PS50268">
    <property type="entry name" value="CADHERIN_2"/>
    <property type="match status" value="4"/>
</dbReference>
<keyword evidence="8" id="KW-0677">Repeat</keyword>
<keyword evidence="3" id="KW-1003">Cell membrane</keyword>
<dbReference type="InterPro" id="IPR020894">
    <property type="entry name" value="Cadherin_CS"/>
</dbReference>
<dbReference type="FunFam" id="2.60.40.60:FF:000011">
    <property type="entry name" value="Cadherin 1"/>
    <property type="match status" value="1"/>
</dbReference>
<name>A0AAV1FGH2_XYRNO</name>
<evidence type="ECO:0000256" key="12">
    <source>
        <dbReference type="ARBA" id="ARBA00022989"/>
    </source>
</evidence>
<dbReference type="Gene3D" id="4.10.900.10">
    <property type="entry name" value="TCF3-CBD (Catenin binding domain)"/>
    <property type="match status" value="1"/>
</dbReference>
<evidence type="ECO:0000256" key="15">
    <source>
        <dbReference type="PROSITE-ProRule" id="PRU00043"/>
    </source>
</evidence>
<keyword evidence="12 19" id="KW-1133">Transmembrane helix</keyword>
<feature type="transmembrane region" description="Helical" evidence="19">
    <location>
        <begin position="6"/>
        <end position="28"/>
    </location>
</feature>
<evidence type="ECO:0000313" key="22">
    <source>
        <dbReference type="Proteomes" id="UP001178508"/>
    </source>
</evidence>
<dbReference type="FunFam" id="2.60.40.60:FF:000083">
    <property type="entry name" value="Desmoglein 1"/>
    <property type="match status" value="1"/>
</dbReference>
<comment type="function">
    <text evidence="17">A component of desmosome cell-cell junctions which are required for positive regulation of cellular adhesion. Involved in the interaction of plaque proteins and intermediate filaments mediating cell-cell adhesion.</text>
</comment>
<feature type="domain" description="Cadherin" evidence="20">
    <location>
        <begin position="255"/>
        <end position="380"/>
    </location>
</feature>
<evidence type="ECO:0000256" key="10">
    <source>
        <dbReference type="ARBA" id="ARBA00022889"/>
    </source>
</evidence>
<dbReference type="EMBL" id="OY660870">
    <property type="protein sequence ID" value="CAJ1059633.1"/>
    <property type="molecule type" value="Genomic_DNA"/>
</dbReference>
<proteinExistence type="predicted"/>
<dbReference type="InterPro" id="IPR015919">
    <property type="entry name" value="Cadherin-like_sf"/>
</dbReference>
<dbReference type="GO" id="GO:0055113">
    <property type="term" value="P:epiboly involved in gastrulation with mouth forming second"/>
    <property type="evidence" value="ECO:0007669"/>
    <property type="project" value="UniProtKB-ARBA"/>
</dbReference>
<accession>A0AAV1FGH2</accession>
<evidence type="ECO:0000256" key="11">
    <source>
        <dbReference type="ARBA" id="ARBA00022949"/>
    </source>
</evidence>
<dbReference type="Pfam" id="PF00028">
    <property type="entry name" value="Cadherin"/>
    <property type="match status" value="4"/>
</dbReference>
<dbReference type="InterPro" id="IPR009122">
    <property type="entry name" value="Desmosomal_cadherin"/>
</dbReference>
<dbReference type="InterPro" id="IPR000233">
    <property type="entry name" value="Cadherin_Y-type_LIR"/>
</dbReference>
<feature type="domain" description="Cadherin" evidence="20">
    <location>
        <begin position="145"/>
        <end position="254"/>
    </location>
</feature>
<evidence type="ECO:0000256" key="9">
    <source>
        <dbReference type="ARBA" id="ARBA00022837"/>
    </source>
</evidence>
<dbReference type="SUPFAM" id="SSF49313">
    <property type="entry name" value="Cadherin-like"/>
    <property type="match status" value="5"/>
</dbReference>
<dbReference type="GO" id="GO:0005886">
    <property type="term" value="C:plasma membrane"/>
    <property type="evidence" value="ECO:0007669"/>
    <property type="project" value="UniProtKB-SubCell"/>
</dbReference>
<evidence type="ECO:0000256" key="19">
    <source>
        <dbReference type="SAM" id="Phobius"/>
    </source>
</evidence>
<keyword evidence="4" id="KW-0165">Cleavage on pair of basic residues</keyword>
<evidence type="ECO:0000256" key="18">
    <source>
        <dbReference type="SAM" id="MobiDB-lite"/>
    </source>
</evidence>
<dbReference type="InterPro" id="IPR050971">
    <property type="entry name" value="Cadherin-domain_protein"/>
</dbReference>
<dbReference type="FunFam" id="2.60.40.60:FF:000074">
    <property type="entry name" value="Desmoglein 4"/>
    <property type="match status" value="1"/>
</dbReference>
<keyword evidence="10 16" id="KW-0130">Cell adhesion</keyword>
<evidence type="ECO:0000256" key="14">
    <source>
        <dbReference type="ARBA" id="ARBA00023180"/>
    </source>
</evidence>
<evidence type="ECO:0000256" key="8">
    <source>
        <dbReference type="ARBA" id="ARBA00022737"/>
    </source>
</evidence>
<dbReference type="GO" id="GO:0045216">
    <property type="term" value="P:cell-cell junction organization"/>
    <property type="evidence" value="ECO:0007669"/>
    <property type="project" value="UniProtKB-ARBA"/>
</dbReference>
<evidence type="ECO:0000313" key="21">
    <source>
        <dbReference type="EMBL" id="CAJ1059633.1"/>
    </source>
</evidence>
<comment type="subcellular location">
    <subcellularLocation>
        <location evidence="2">Cell junction</location>
        <location evidence="2">Desmosome</location>
    </subcellularLocation>
    <subcellularLocation>
        <location evidence="1 16">Cell membrane</location>
        <topology evidence="1 16">Single-pass type I membrane protein</topology>
    </subcellularLocation>
</comment>
<dbReference type="GO" id="GO:0007156">
    <property type="term" value="P:homophilic cell adhesion via plasma membrane adhesion molecules"/>
    <property type="evidence" value="ECO:0007669"/>
    <property type="project" value="InterPro"/>
</dbReference>
<evidence type="ECO:0000256" key="7">
    <source>
        <dbReference type="ARBA" id="ARBA00022729"/>
    </source>
</evidence>
<dbReference type="InterPro" id="IPR002126">
    <property type="entry name" value="Cadherin-like_dom"/>
</dbReference>
<dbReference type="Gene3D" id="2.60.40.60">
    <property type="entry name" value="Cadherins"/>
    <property type="match status" value="5"/>
</dbReference>
<dbReference type="GO" id="GO:0030057">
    <property type="term" value="C:desmosome"/>
    <property type="evidence" value="ECO:0007669"/>
    <property type="project" value="UniProtKB-SubCell"/>
</dbReference>
<feature type="compositionally biased region" description="Polar residues" evidence="18">
    <location>
        <begin position="1018"/>
        <end position="1028"/>
    </location>
</feature>
<dbReference type="PANTHER" id="PTHR24025">
    <property type="entry name" value="DESMOGLEIN FAMILY MEMBER"/>
    <property type="match status" value="1"/>
</dbReference>
<evidence type="ECO:0000259" key="20">
    <source>
        <dbReference type="PROSITE" id="PS50268"/>
    </source>
</evidence>
<keyword evidence="22" id="KW-1185">Reference proteome</keyword>
<evidence type="ECO:0000256" key="3">
    <source>
        <dbReference type="ARBA" id="ARBA00022475"/>
    </source>
</evidence>
<dbReference type="SMART" id="SM00112">
    <property type="entry name" value="CA"/>
    <property type="match status" value="4"/>
</dbReference>
<dbReference type="PRINTS" id="PR00205">
    <property type="entry name" value="CADHERIN"/>
</dbReference>
<keyword evidence="6" id="KW-0479">Metal-binding</keyword>
<evidence type="ECO:0000256" key="17">
    <source>
        <dbReference type="RuleBase" id="RU004358"/>
    </source>
</evidence>
<organism evidence="21 22">
    <name type="scientific">Xyrichtys novacula</name>
    <name type="common">Pearly razorfish</name>
    <name type="synonym">Hemipteronotus novacula</name>
    <dbReference type="NCBI Taxonomy" id="13765"/>
    <lineage>
        <taxon>Eukaryota</taxon>
        <taxon>Metazoa</taxon>
        <taxon>Chordata</taxon>
        <taxon>Craniata</taxon>
        <taxon>Vertebrata</taxon>
        <taxon>Euteleostomi</taxon>
        <taxon>Actinopterygii</taxon>
        <taxon>Neopterygii</taxon>
        <taxon>Teleostei</taxon>
        <taxon>Neoteleostei</taxon>
        <taxon>Acanthomorphata</taxon>
        <taxon>Eupercaria</taxon>
        <taxon>Labriformes</taxon>
        <taxon>Labridae</taxon>
        <taxon>Xyrichtys</taxon>
    </lineage>
</organism>
<evidence type="ECO:0000256" key="5">
    <source>
        <dbReference type="ARBA" id="ARBA00022692"/>
    </source>
</evidence>